<dbReference type="GO" id="GO:0022857">
    <property type="term" value="F:transmembrane transporter activity"/>
    <property type="evidence" value="ECO:0007669"/>
    <property type="project" value="TreeGrafter"/>
</dbReference>
<feature type="domain" description="ABC transporter" evidence="1">
    <location>
        <begin position="2"/>
        <end position="31"/>
    </location>
</feature>
<dbReference type="GO" id="GO:0005886">
    <property type="term" value="C:plasma membrane"/>
    <property type="evidence" value="ECO:0007669"/>
    <property type="project" value="TreeGrafter"/>
</dbReference>
<organism evidence="2 3">
    <name type="scientific">Xanthomonas citri pv. citri</name>
    <dbReference type="NCBI Taxonomy" id="611301"/>
    <lineage>
        <taxon>Bacteria</taxon>
        <taxon>Pseudomonadati</taxon>
        <taxon>Pseudomonadota</taxon>
        <taxon>Gammaproteobacteria</taxon>
        <taxon>Lysobacterales</taxon>
        <taxon>Lysobacteraceae</taxon>
        <taxon>Xanthomonas</taxon>
    </lineage>
</organism>
<dbReference type="Pfam" id="PF00005">
    <property type="entry name" value="ABC_tran"/>
    <property type="match status" value="1"/>
</dbReference>
<feature type="non-terminal residue" evidence="2">
    <location>
        <position position="1"/>
    </location>
</feature>
<dbReference type="AlphaFoldDB" id="A0A8I0H675"/>
<name>A0A8I0H675_XANCI</name>
<protein>
    <submittedName>
        <fullName evidence="2">ATP-binding cassette domain-containing protein</fullName>
    </submittedName>
</protein>
<gene>
    <name evidence="2" type="ORF">GUH15_11610</name>
</gene>
<dbReference type="SUPFAM" id="SSF52540">
    <property type="entry name" value="P-loop containing nucleoside triphosphate hydrolases"/>
    <property type="match status" value="1"/>
</dbReference>
<proteinExistence type="predicted"/>
<evidence type="ECO:0000313" key="2">
    <source>
        <dbReference type="EMBL" id="MBD4336689.1"/>
    </source>
</evidence>
<evidence type="ECO:0000259" key="1">
    <source>
        <dbReference type="Pfam" id="PF00005"/>
    </source>
</evidence>
<sequence length="75" mass="8463">VYQLSGGEQQRVALARLMMKKCSVVLADEPTGSLDKKNRDIVMRLLHELNEEGKTVIIVTHDQGIIEDEPYVVKI</sequence>
<evidence type="ECO:0000313" key="3">
    <source>
        <dbReference type="Proteomes" id="UP000653002"/>
    </source>
</evidence>
<keyword evidence="2" id="KW-0067">ATP-binding</keyword>
<dbReference type="PANTHER" id="PTHR24220">
    <property type="entry name" value="IMPORT ATP-BINDING PROTEIN"/>
    <property type="match status" value="1"/>
</dbReference>
<reference evidence="2" key="1">
    <citation type="submission" date="2020-01" db="EMBL/GenBank/DDBJ databases">
        <authorList>
            <person name="Richard D."/>
        </authorList>
    </citation>
    <scope>NUCLEOTIDE SEQUENCE</scope>
    <source>
        <strain evidence="2">JP541</strain>
    </source>
</reference>
<keyword evidence="2" id="KW-0547">Nucleotide-binding</keyword>
<accession>A0A8I0H675</accession>
<dbReference type="Gene3D" id="3.40.50.300">
    <property type="entry name" value="P-loop containing nucleotide triphosphate hydrolases"/>
    <property type="match status" value="1"/>
</dbReference>
<dbReference type="GO" id="GO:0005524">
    <property type="term" value="F:ATP binding"/>
    <property type="evidence" value="ECO:0007669"/>
    <property type="project" value="UniProtKB-KW"/>
</dbReference>
<dbReference type="InterPro" id="IPR015854">
    <property type="entry name" value="ABC_transpr_LolD-like"/>
</dbReference>
<dbReference type="PANTHER" id="PTHR24220:SF86">
    <property type="entry name" value="ABC TRANSPORTER ABCH.1"/>
    <property type="match status" value="1"/>
</dbReference>
<dbReference type="GO" id="GO:0016887">
    <property type="term" value="F:ATP hydrolysis activity"/>
    <property type="evidence" value="ECO:0007669"/>
    <property type="project" value="InterPro"/>
</dbReference>
<dbReference type="EMBL" id="JAABFR010000916">
    <property type="protein sequence ID" value="MBD4336689.1"/>
    <property type="molecule type" value="Genomic_DNA"/>
</dbReference>
<comment type="caution">
    <text evidence="2">The sequence shown here is derived from an EMBL/GenBank/DDBJ whole genome shotgun (WGS) entry which is preliminary data.</text>
</comment>
<dbReference type="InterPro" id="IPR027417">
    <property type="entry name" value="P-loop_NTPase"/>
</dbReference>
<dbReference type="InterPro" id="IPR003439">
    <property type="entry name" value="ABC_transporter-like_ATP-bd"/>
</dbReference>
<dbReference type="Proteomes" id="UP000653002">
    <property type="component" value="Unassembled WGS sequence"/>
</dbReference>